<keyword evidence="2" id="KW-0240">DNA-directed RNA polymerase</keyword>
<sequence>MGYNKGVISGQALGEPSTQMLLRTFHLGGSIGNITHLSHNKITDNKKIKYVHKFDNIGKNIDFLSKSNNSVFRLNKLKYNVKNNIDLDENKIKKPDISFIDKIFEGGITKYVLTDSGVFSKLSFQETLRFFKNIIFEHSVDWTVDSKSNIIFSSFIPVGSGWYRYFF</sequence>
<dbReference type="GO" id="GO:0003677">
    <property type="term" value="F:DNA binding"/>
    <property type="evidence" value="ECO:0007669"/>
    <property type="project" value="InterPro"/>
</dbReference>
<dbReference type="RefSeq" id="XP_012965621.1">
    <property type="nucleotide sequence ID" value="XM_013110167.1"/>
</dbReference>
<evidence type="ECO:0000256" key="3">
    <source>
        <dbReference type="ARBA" id="ARBA00022679"/>
    </source>
</evidence>
<protein>
    <recommendedName>
        <fullName evidence="1">DNA-directed RNA polymerase</fullName>
        <ecNumber evidence="1">2.7.7.6</ecNumber>
    </recommendedName>
</protein>
<organism evidence="7 8">
    <name type="scientific">Theileria orientalis strain Shintoku</name>
    <dbReference type="NCBI Taxonomy" id="869250"/>
    <lineage>
        <taxon>Eukaryota</taxon>
        <taxon>Sar</taxon>
        <taxon>Alveolata</taxon>
        <taxon>Apicomplexa</taxon>
        <taxon>Aconoidasida</taxon>
        <taxon>Piroplasmida</taxon>
        <taxon>Theileriidae</taxon>
        <taxon>Theileria</taxon>
    </lineage>
</organism>
<dbReference type="PANTHER" id="PTHR19376">
    <property type="entry name" value="DNA-DIRECTED RNA POLYMERASE"/>
    <property type="match status" value="1"/>
</dbReference>
<dbReference type="AlphaFoldDB" id="J7M4U3"/>
<dbReference type="InterPro" id="IPR007081">
    <property type="entry name" value="RNA_pol_Rpb1_5"/>
</dbReference>
<dbReference type="OrthoDB" id="366346at2759"/>
<evidence type="ECO:0000313" key="7">
    <source>
        <dbReference type="EMBL" id="BAM42530.1"/>
    </source>
</evidence>
<dbReference type="EC" id="2.7.7.6" evidence="1"/>
<gene>
    <name evidence="7" type="ORF">TOT_050000008</name>
</gene>
<dbReference type="Pfam" id="PF04998">
    <property type="entry name" value="RNA_pol_Rpb1_5"/>
    <property type="match status" value="1"/>
</dbReference>
<feature type="domain" description="RNA polymerase Rpb1" evidence="6">
    <location>
        <begin position="2"/>
        <end position="85"/>
    </location>
</feature>
<keyword evidence="8" id="KW-1185">Reference proteome</keyword>
<evidence type="ECO:0000256" key="2">
    <source>
        <dbReference type="ARBA" id="ARBA00022478"/>
    </source>
</evidence>
<dbReference type="GO" id="GO:0000428">
    <property type="term" value="C:DNA-directed RNA polymerase complex"/>
    <property type="evidence" value="ECO:0007669"/>
    <property type="project" value="UniProtKB-KW"/>
</dbReference>
<evidence type="ECO:0000256" key="4">
    <source>
        <dbReference type="ARBA" id="ARBA00022695"/>
    </source>
</evidence>
<dbReference type="Gene3D" id="1.10.150.390">
    <property type="match status" value="1"/>
</dbReference>
<evidence type="ECO:0000259" key="6">
    <source>
        <dbReference type="Pfam" id="PF04998"/>
    </source>
</evidence>
<accession>J7M4U3</accession>
<dbReference type="Proteomes" id="UP000003786">
    <property type="component" value="Apicoplast Pltd"/>
</dbReference>
<dbReference type="EMBL" id="AP011950">
    <property type="protein sequence ID" value="BAM42530.1"/>
    <property type="molecule type" value="Genomic_DNA"/>
</dbReference>
<keyword evidence="3" id="KW-0808">Transferase</keyword>
<dbReference type="InterPro" id="IPR045867">
    <property type="entry name" value="DNA-dir_RpoC_beta_prime"/>
</dbReference>
<evidence type="ECO:0000256" key="5">
    <source>
        <dbReference type="ARBA" id="ARBA00023163"/>
    </source>
</evidence>
<dbReference type="VEuPathDB" id="PiroplasmaDB:TOT_050000008"/>
<evidence type="ECO:0000256" key="1">
    <source>
        <dbReference type="ARBA" id="ARBA00012418"/>
    </source>
</evidence>
<keyword evidence="4" id="KW-0548">Nucleotidyltransferase</keyword>
<proteinExistence type="predicted"/>
<evidence type="ECO:0000313" key="8">
    <source>
        <dbReference type="Proteomes" id="UP000003786"/>
    </source>
</evidence>
<dbReference type="GO" id="GO:0006351">
    <property type="term" value="P:DNA-templated transcription"/>
    <property type="evidence" value="ECO:0007669"/>
    <property type="project" value="InterPro"/>
</dbReference>
<name>J7M4U3_THEOR</name>
<dbReference type="SUPFAM" id="SSF64484">
    <property type="entry name" value="beta and beta-prime subunits of DNA dependent RNA-polymerase"/>
    <property type="match status" value="1"/>
</dbReference>
<keyword evidence="5" id="KW-0804">Transcription</keyword>
<dbReference type="GO" id="GO:0003899">
    <property type="term" value="F:DNA-directed RNA polymerase activity"/>
    <property type="evidence" value="ECO:0007669"/>
    <property type="project" value="UniProtKB-EC"/>
</dbReference>
<reference evidence="7" key="1">
    <citation type="journal article" date="2012" name="MBio">
        <title>Comparative genome analysis of three eukaryotic parasites with differing abilities to transform leukocytes reveals key mediators of Theileria-induced leukocyte transformation.</title>
        <authorList>
            <person name="Hayashida K."/>
            <person name="Hara Y."/>
            <person name="Abe T."/>
            <person name="Yamasaki C."/>
            <person name="Toyoda A."/>
            <person name="Kosuge T."/>
            <person name="Suzuki Y."/>
            <person name="Sato Y."/>
            <person name="Kawashima S."/>
            <person name="Katayama T."/>
            <person name="Wakaguri H."/>
            <person name="Inoue N."/>
            <person name="Homma K."/>
            <person name="Tada-Umezaki M."/>
            <person name="Yagi Y."/>
            <person name="Fujii Y."/>
            <person name="Habara T."/>
            <person name="Kanehisa M."/>
            <person name="Watanabe H."/>
            <person name="Ito K."/>
            <person name="Gojobori T."/>
            <person name="Sugawara H."/>
            <person name="Imanishi T."/>
            <person name="Weir W."/>
            <person name="Gardner M."/>
            <person name="Pain A."/>
            <person name="Shiels B."/>
            <person name="Hattori M."/>
            <person name="Nene V."/>
            <person name="Sugimoto C."/>
        </authorList>
    </citation>
    <scope>NUCLEOTIDE SEQUENCE</scope>
    <source>
        <strain evidence="7">Shintoku</strain>
    </source>
</reference>
<dbReference type="GeneID" id="20717029"/>